<dbReference type="PANTHER" id="PTHR24126">
    <property type="entry name" value="ANKYRIN REPEAT, PH AND SEC7 DOMAIN CONTAINING PROTEIN SECG-RELATED"/>
    <property type="match status" value="1"/>
</dbReference>
<dbReference type="Gene3D" id="1.25.40.20">
    <property type="entry name" value="Ankyrin repeat-containing domain"/>
    <property type="match status" value="3"/>
</dbReference>
<evidence type="ECO:0000313" key="5">
    <source>
        <dbReference type="Proteomes" id="UP000683360"/>
    </source>
</evidence>
<dbReference type="InterPro" id="IPR002110">
    <property type="entry name" value="Ankyrin_rpt"/>
</dbReference>
<dbReference type="PANTHER" id="PTHR24126:SF14">
    <property type="entry name" value="ANK_REP_REGION DOMAIN-CONTAINING PROTEIN"/>
    <property type="match status" value="1"/>
</dbReference>
<evidence type="ECO:0000256" key="3">
    <source>
        <dbReference type="PROSITE-ProRule" id="PRU00023"/>
    </source>
</evidence>
<feature type="repeat" description="ANK" evidence="3">
    <location>
        <begin position="28"/>
        <end position="60"/>
    </location>
</feature>
<evidence type="ECO:0000256" key="2">
    <source>
        <dbReference type="ARBA" id="ARBA00023043"/>
    </source>
</evidence>
<dbReference type="Pfam" id="PF00023">
    <property type="entry name" value="Ank"/>
    <property type="match status" value="1"/>
</dbReference>
<feature type="repeat" description="ANK" evidence="3">
    <location>
        <begin position="94"/>
        <end position="126"/>
    </location>
</feature>
<gene>
    <name evidence="4" type="ORF">MEDL_15442</name>
</gene>
<dbReference type="OrthoDB" id="10257076at2759"/>
<dbReference type="Pfam" id="PF12796">
    <property type="entry name" value="Ank_2"/>
    <property type="match status" value="2"/>
</dbReference>
<dbReference type="PROSITE" id="PS50088">
    <property type="entry name" value="ANK_REPEAT"/>
    <property type="match status" value="6"/>
</dbReference>
<dbReference type="SUPFAM" id="SSF48403">
    <property type="entry name" value="Ankyrin repeat"/>
    <property type="match status" value="1"/>
</dbReference>
<protein>
    <submittedName>
        <fullName evidence="4">Uncharacterized protein</fullName>
    </submittedName>
</protein>
<accession>A0A8S3R6Q3</accession>
<evidence type="ECO:0000256" key="1">
    <source>
        <dbReference type="ARBA" id="ARBA00022737"/>
    </source>
</evidence>
<dbReference type="InterPro" id="IPR036770">
    <property type="entry name" value="Ankyrin_rpt-contain_sf"/>
</dbReference>
<reference evidence="4" key="1">
    <citation type="submission" date="2021-03" db="EMBL/GenBank/DDBJ databases">
        <authorList>
            <person name="Bekaert M."/>
        </authorList>
    </citation>
    <scope>NUCLEOTIDE SEQUENCE</scope>
</reference>
<dbReference type="PROSITE" id="PS50297">
    <property type="entry name" value="ANK_REP_REGION"/>
    <property type="match status" value="4"/>
</dbReference>
<keyword evidence="2 3" id="KW-0040">ANK repeat</keyword>
<feature type="repeat" description="ANK" evidence="3">
    <location>
        <begin position="152"/>
        <end position="184"/>
    </location>
</feature>
<dbReference type="AlphaFoldDB" id="A0A8S3R6Q3"/>
<keyword evidence="1" id="KW-0677">Repeat</keyword>
<feature type="repeat" description="ANK" evidence="3">
    <location>
        <begin position="238"/>
        <end position="270"/>
    </location>
</feature>
<evidence type="ECO:0000313" key="4">
    <source>
        <dbReference type="EMBL" id="CAG2200801.1"/>
    </source>
</evidence>
<feature type="repeat" description="ANK" evidence="3">
    <location>
        <begin position="61"/>
        <end position="93"/>
    </location>
</feature>
<feature type="repeat" description="ANK" evidence="3">
    <location>
        <begin position="1"/>
        <end position="27"/>
    </location>
</feature>
<dbReference type="SMART" id="SM00248">
    <property type="entry name" value="ANK"/>
    <property type="match status" value="7"/>
</dbReference>
<name>A0A8S3R6Q3_MYTED</name>
<dbReference type="EMBL" id="CAJPWZ010000766">
    <property type="protein sequence ID" value="CAG2200801.1"/>
    <property type="molecule type" value="Genomic_DNA"/>
</dbReference>
<keyword evidence="5" id="KW-1185">Reference proteome</keyword>
<organism evidence="4 5">
    <name type="scientific">Mytilus edulis</name>
    <name type="common">Blue mussel</name>
    <dbReference type="NCBI Taxonomy" id="6550"/>
    <lineage>
        <taxon>Eukaryota</taxon>
        <taxon>Metazoa</taxon>
        <taxon>Spiralia</taxon>
        <taxon>Lophotrochozoa</taxon>
        <taxon>Mollusca</taxon>
        <taxon>Bivalvia</taxon>
        <taxon>Autobranchia</taxon>
        <taxon>Pteriomorphia</taxon>
        <taxon>Mytilida</taxon>
        <taxon>Mytiloidea</taxon>
        <taxon>Mytilidae</taxon>
        <taxon>Mytilinae</taxon>
        <taxon>Mytilus</taxon>
    </lineage>
</organism>
<comment type="caution">
    <text evidence="4">The sequence shown here is derived from an EMBL/GenBank/DDBJ whole genome shotgun (WGS) entry which is preliminary data.</text>
</comment>
<proteinExistence type="predicted"/>
<dbReference type="Proteomes" id="UP000683360">
    <property type="component" value="Unassembled WGS sequence"/>
</dbReference>
<dbReference type="Pfam" id="PF13857">
    <property type="entry name" value="Ank_5"/>
    <property type="match status" value="1"/>
</dbReference>
<sequence length="300" mass="32349">MEACDNGAISIVKLLLAKGADINITDTEGRTPFYLSCRSGNADLVDLMIDKKCELYKANNHGKTPLMSACNGGHLSIVEKLIELNARINIADKSGKTPFYWACVGGNICVVELLISKGCIVSADNDGKTPLMAVCCKEQDILGADIAGTDKKGRTPFFWSCCGGNINVVKLLMAKRCDIDKANKCGITPLMEASKKEHVSVVKLLIEKADLTITDEDEQTIFFLACAVGCDINQPNNDGVTPLMKACSQGHLPIIKLLIEKVGDLNVTDSDGQTLYYWSGIGGIDVQIKTLLKNKGCDIK</sequence>